<protein>
    <submittedName>
        <fullName evidence="1">Uncharacterized protein</fullName>
    </submittedName>
</protein>
<sequence>MRKNNPSTTCFMAQYKGQEVKHLALQSWVHQ</sequence>
<evidence type="ECO:0000313" key="1">
    <source>
        <dbReference type="EMBL" id="JAD30750.1"/>
    </source>
</evidence>
<organism evidence="1">
    <name type="scientific">Arundo donax</name>
    <name type="common">Giant reed</name>
    <name type="synonym">Donax arundinaceus</name>
    <dbReference type="NCBI Taxonomy" id="35708"/>
    <lineage>
        <taxon>Eukaryota</taxon>
        <taxon>Viridiplantae</taxon>
        <taxon>Streptophyta</taxon>
        <taxon>Embryophyta</taxon>
        <taxon>Tracheophyta</taxon>
        <taxon>Spermatophyta</taxon>
        <taxon>Magnoliopsida</taxon>
        <taxon>Liliopsida</taxon>
        <taxon>Poales</taxon>
        <taxon>Poaceae</taxon>
        <taxon>PACMAD clade</taxon>
        <taxon>Arundinoideae</taxon>
        <taxon>Arundineae</taxon>
        <taxon>Arundo</taxon>
    </lineage>
</organism>
<dbReference type="EMBL" id="GBRH01267145">
    <property type="protein sequence ID" value="JAD30750.1"/>
    <property type="molecule type" value="Transcribed_RNA"/>
</dbReference>
<dbReference type="AlphaFoldDB" id="A0A0A8Z1Y3"/>
<reference evidence="1" key="2">
    <citation type="journal article" date="2015" name="Data Brief">
        <title>Shoot transcriptome of the giant reed, Arundo donax.</title>
        <authorList>
            <person name="Barrero R.A."/>
            <person name="Guerrero F.D."/>
            <person name="Moolhuijzen P."/>
            <person name="Goolsby J.A."/>
            <person name="Tidwell J."/>
            <person name="Bellgard S.E."/>
            <person name="Bellgard M.I."/>
        </authorList>
    </citation>
    <scope>NUCLEOTIDE SEQUENCE</scope>
    <source>
        <tissue evidence="1">Shoot tissue taken approximately 20 cm above the soil surface</tissue>
    </source>
</reference>
<reference evidence="1" key="1">
    <citation type="submission" date="2014-09" db="EMBL/GenBank/DDBJ databases">
        <authorList>
            <person name="Magalhaes I.L.F."/>
            <person name="Oliveira U."/>
            <person name="Santos F.R."/>
            <person name="Vidigal T.H.D.A."/>
            <person name="Brescovit A.D."/>
            <person name="Santos A.J."/>
        </authorList>
    </citation>
    <scope>NUCLEOTIDE SEQUENCE</scope>
    <source>
        <tissue evidence="1">Shoot tissue taken approximately 20 cm above the soil surface</tissue>
    </source>
</reference>
<proteinExistence type="predicted"/>
<name>A0A0A8Z1Y3_ARUDO</name>
<accession>A0A0A8Z1Y3</accession>